<dbReference type="AlphaFoldDB" id="A0A0D2DM65"/>
<name>A0A0D2DM65_9EURO</name>
<dbReference type="GeneID" id="25308125"/>
<dbReference type="OrthoDB" id="2153176at2759"/>
<dbReference type="VEuPathDB" id="FungiDB:Z517_08635"/>
<dbReference type="InterPro" id="IPR012469">
    <property type="entry name" value="DUF1688"/>
</dbReference>
<evidence type="ECO:0000313" key="1">
    <source>
        <dbReference type="EMBL" id="KIW78796.1"/>
    </source>
</evidence>
<organism evidence="1 2">
    <name type="scientific">Fonsecaea pedrosoi CBS 271.37</name>
    <dbReference type="NCBI Taxonomy" id="1442368"/>
    <lineage>
        <taxon>Eukaryota</taxon>
        <taxon>Fungi</taxon>
        <taxon>Dikarya</taxon>
        <taxon>Ascomycota</taxon>
        <taxon>Pezizomycotina</taxon>
        <taxon>Eurotiomycetes</taxon>
        <taxon>Chaetothyriomycetidae</taxon>
        <taxon>Chaetothyriales</taxon>
        <taxon>Herpotrichiellaceae</taxon>
        <taxon>Fonsecaea</taxon>
    </lineage>
</organism>
<dbReference type="STRING" id="1442368.A0A0D2DM65"/>
<protein>
    <recommendedName>
        <fullName evidence="3">Uracil catabolism protein 4</fullName>
    </recommendedName>
</protein>
<dbReference type="PANTHER" id="PTHR31687:SF3">
    <property type="entry name" value="PROTEIN URG3"/>
    <property type="match status" value="1"/>
</dbReference>
<keyword evidence="2" id="KW-1185">Reference proteome</keyword>
<evidence type="ECO:0008006" key="3">
    <source>
        <dbReference type="Google" id="ProtNLM"/>
    </source>
</evidence>
<dbReference type="PANTHER" id="PTHR31687">
    <property type="match status" value="1"/>
</dbReference>
<dbReference type="EMBL" id="KN846973">
    <property type="protein sequence ID" value="KIW78796.1"/>
    <property type="molecule type" value="Genomic_DNA"/>
</dbReference>
<dbReference type="HOGENOM" id="CLU_026445_1_0_1"/>
<reference evidence="1 2" key="1">
    <citation type="submission" date="2015-01" db="EMBL/GenBank/DDBJ databases">
        <title>The Genome Sequence of Fonsecaea pedrosoi CBS 271.37.</title>
        <authorList>
            <consortium name="The Broad Institute Genomics Platform"/>
            <person name="Cuomo C."/>
            <person name="de Hoog S."/>
            <person name="Gorbushina A."/>
            <person name="Stielow B."/>
            <person name="Teixiera M."/>
            <person name="Abouelleil A."/>
            <person name="Chapman S.B."/>
            <person name="Priest M."/>
            <person name="Young S.K."/>
            <person name="Wortman J."/>
            <person name="Nusbaum C."/>
            <person name="Birren B."/>
        </authorList>
    </citation>
    <scope>NUCLEOTIDE SEQUENCE [LARGE SCALE GENOMIC DNA]</scope>
    <source>
        <strain evidence="1 2">CBS 271.37</strain>
    </source>
</reference>
<proteinExistence type="predicted"/>
<dbReference type="RefSeq" id="XP_013282604.1">
    <property type="nucleotide sequence ID" value="XM_013427150.1"/>
</dbReference>
<dbReference type="Proteomes" id="UP000053029">
    <property type="component" value="Unassembled WGS sequence"/>
</dbReference>
<dbReference type="Pfam" id="PF07958">
    <property type="entry name" value="DUF1688"/>
    <property type="match status" value="1"/>
</dbReference>
<sequence length="441" mass="48952">MTPSQTLDAEISAILSLESVRSQAQHVLDAARKDSLNHFDFDETKMPEVADFVLSIISRDFGPDRYDQIPPHGRWQQFNVGNKERITPLLEEWTSQGCDRKELARRMVDLLFVSVLMDAGAGDVWQFSEPGTGQTYGRSEGIALATLHMFLGGKFQSQSTGGHFVDARGLADMTEQAMQQGFQISTNNAMTAFSSRVTLLNRLGVSLLNHTSIFGATGRPGNLVDYLLQNSTNPNILDFAFLWQTLQQLLLPVWPENRPHIDGRPIGDAWPLRVLAQRAKATGDERLTGPIQPFHKLTQWLAYSLKVPFVRLLDLTWRNEHLSTGLAEYRNGGIFVDIPVLRLKPDALRRGQELSGQTLPQFDATGDEIVEWRAMTVALCDELYQMILARLGASADGKKAPISLGQMLEAGTFKAGRELAAKYRPTTKSSPILIAGDGTLF</sequence>
<gene>
    <name evidence="1" type="ORF">Z517_08635</name>
</gene>
<evidence type="ECO:0000313" key="2">
    <source>
        <dbReference type="Proteomes" id="UP000053029"/>
    </source>
</evidence>
<accession>A0A0D2DM65</accession>